<comment type="caution">
    <text evidence="2">The sequence shown here is derived from an EMBL/GenBank/DDBJ whole genome shotgun (WGS) entry which is preliminary data.</text>
</comment>
<proteinExistence type="predicted"/>
<dbReference type="Proteomes" id="UP000469523">
    <property type="component" value="Unassembled WGS sequence"/>
</dbReference>
<dbReference type="GO" id="GO:0005886">
    <property type="term" value="C:plasma membrane"/>
    <property type="evidence" value="ECO:0007669"/>
    <property type="project" value="TreeGrafter"/>
</dbReference>
<gene>
    <name evidence="2" type="ORF">FYJ83_15310</name>
</gene>
<dbReference type="RefSeq" id="WP_154442031.1">
    <property type="nucleotide sequence ID" value="NZ_JAHLPJ010000001.1"/>
</dbReference>
<evidence type="ECO:0000313" key="3">
    <source>
        <dbReference type="Proteomes" id="UP000469523"/>
    </source>
</evidence>
<name>A0A6N7Y463_9FIRM</name>
<evidence type="ECO:0000313" key="2">
    <source>
        <dbReference type="EMBL" id="MSU02830.1"/>
    </source>
</evidence>
<dbReference type="Pfam" id="PF01814">
    <property type="entry name" value="Hemerythrin"/>
    <property type="match status" value="1"/>
</dbReference>
<sequence length="184" mass="21585">MNSIKVMVEEHENIRRMLKVIREVSYRLMTQGDYDIDDFPRIIDFVRTYADKHHHGKEEDILFKTMNEEIEKLSKSGAITGMYIEHDMGRLYMANLEKAIEGFKSGDDKKRLDIIANGISYSDLLDRHIEKENTAMYKFAENMLNDNTKLFIENECEKIENLATEAGVQNKYIALIEEMESKYL</sequence>
<dbReference type="EMBL" id="VUNQ01000045">
    <property type="protein sequence ID" value="MSU02830.1"/>
    <property type="molecule type" value="Genomic_DNA"/>
</dbReference>
<protein>
    <submittedName>
        <fullName evidence="2">Hemerythrin domain-containing protein</fullName>
    </submittedName>
</protein>
<accession>A0A6N7Y463</accession>
<dbReference type="AlphaFoldDB" id="A0A6N7Y463"/>
<feature type="domain" description="Hemerythrin-like" evidence="1">
    <location>
        <begin position="4"/>
        <end position="139"/>
    </location>
</feature>
<reference evidence="2 3" key="1">
    <citation type="submission" date="2019-09" db="EMBL/GenBank/DDBJ databases">
        <title>In-depth cultivation of the pig gut microbiome towards novel bacterial diversity and tailored functional studies.</title>
        <authorList>
            <person name="Wylensek D."/>
            <person name="Hitch T.C.A."/>
            <person name="Clavel T."/>
        </authorList>
    </citation>
    <scope>NUCLEOTIDE SEQUENCE [LARGE SCALE GENOMIC DNA]</scope>
    <source>
        <strain evidence="2 3">WCA3-693-APC-4?</strain>
    </source>
</reference>
<dbReference type="PANTHER" id="PTHR39966:SF1">
    <property type="entry name" value="HEMERYTHRIN-LIKE DOMAIN-CONTAINING PROTEIN"/>
    <property type="match status" value="1"/>
</dbReference>
<organism evidence="2 3">
    <name type="scientific">Tissierella pigra</name>
    <dbReference type="NCBI Taxonomy" id="2607614"/>
    <lineage>
        <taxon>Bacteria</taxon>
        <taxon>Bacillati</taxon>
        <taxon>Bacillota</taxon>
        <taxon>Tissierellia</taxon>
        <taxon>Tissierellales</taxon>
        <taxon>Tissierellaceae</taxon>
        <taxon>Tissierella</taxon>
    </lineage>
</organism>
<dbReference type="PANTHER" id="PTHR39966">
    <property type="entry name" value="BLL2471 PROTEIN-RELATED"/>
    <property type="match status" value="1"/>
</dbReference>
<evidence type="ECO:0000259" key="1">
    <source>
        <dbReference type="Pfam" id="PF01814"/>
    </source>
</evidence>
<dbReference type="CDD" id="cd12108">
    <property type="entry name" value="Hr-like"/>
    <property type="match status" value="1"/>
</dbReference>
<dbReference type="InterPro" id="IPR012312">
    <property type="entry name" value="Hemerythrin-like"/>
</dbReference>
<keyword evidence="3" id="KW-1185">Reference proteome</keyword>
<dbReference type="Gene3D" id="1.20.120.520">
    <property type="entry name" value="nmb1532 protein domain like"/>
    <property type="match status" value="1"/>
</dbReference>